<feature type="domain" description="Peptidase M16 C-terminal" evidence="7">
    <location>
        <begin position="694"/>
        <end position="862"/>
    </location>
</feature>
<comment type="similarity">
    <text evidence="1">Belongs to the peptidase M16 family.</text>
</comment>
<evidence type="ECO:0000313" key="8">
    <source>
        <dbReference type="EMBL" id="MCH7397298.1"/>
    </source>
</evidence>
<evidence type="ECO:0000256" key="2">
    <source>
        <dbReference type="ARBA" id="ARBA00022670"/>
    </source>
</evidence>
<keyword evidence="9" id="KW-1185">Reference proteome</keyword>
<dbReference type="RefSeq" id="WP_241273815.1">
    <property type="nucleotide sequence ID" value="NZ_JAKZGS010000003.1"/>
</dbReference>
<evidence type="ECO:0000256" key="3">
    <source>
        <dbReference type="ARBA" id="ARBA00022801"/>
    </source>
</evidence>
<dbReference type="PANTHER" id="PTHR43690">
    <property type="entry name" value="NARDILYSIN"/>
    <property type="match status" value="1"/>
</dbReference>
<evidence type="ECO:0000259" key="7">
    <source>
        <dbReference type="Pfam" id="PF05193"/>
    </source>
</evidence>
<name>A0ABS9UM19_9BACT</name>
<evidence type="ECO:0000259" key="6">
    <source>
        <dbReference type="Pfam" id="PF00675"/>
    </source>
</evidence>
<sequence>MKNSRIIVLIAFWLGSIISVFAQDSEKVPLDKRVRKGKLENGLTYYVQQNPKPEKKVELRLAVNVGSILEDDDQAGLAHFTEHMAFNGSKNFEKNELISYLQSIGVSFGGDLNAYTGFDETVYILPIPSEDEEILRKGFLVLADWANGVLMEDEDIDGERGIIVEEWRTGQGYSQRIRDQYLPVLLHESKYADRLPIGKMEIVENFEYETIRRFYRDWYRPDLMAVIAVGDEDPDKLEALIKEYFGDMENPANAKPRESFSVPAHEETFVTIATDAEAPGIQIQLYYKHEARPTETKEDYKNTIKRSLYSGMLNQRLDEMRQKPDAPFIYAGTGYGNFVREMDYFSASAAVVPGKIDAGLTALIQENERVAQFGFTEQELERVKKSILNSAERAAKEMDKAESASIVGRYVSNFLSGRFAESQDWRYEFYKETLPQITVEEINALAKELVKDENRVVVIIAPEKEKENLPTEEAVLALFDAVEQIQLTPYEEKLLAEDLITDLPAAGKVTSKNTINGVDVQELTLSNGVKVFIKSTDFKNDEILISASSKGGSSLYSLEDHLNASNAGVMVNVMGVGDFSPTDLRKVLSGKTVSITPNISTYSQTISGVTSPKDLETAFQLIHLYFTKPRKDLELYEVYKANQKSQLESAQANPDYQFSKQLNKIIADGNPRALGIFDPEDYDKLNVDRGLEIFKERFSNAANFEFFFTGNIDTETFIPLLEQYIASLPGDPDKKEDFVDLGIRAPKGKTERIEVGTDEKSQVIMYFSGETEYDRKKAADIGYLGEILTIKLIENLREEIGGVYGVGASGSMGIEPVGNFRFSIQFPCSPDMVQKLTDAAWAEVKKIQENGPTEEDLNKVKEKRRIAYEENLKRNNYWNSQMSSVRNYDFPWEVILEGKASIDAVTPERIQTAAKAYLTKENLLEVQRFPAK</sequence>
<accession>A0ABS9UM19</accession>
<evidence type="ECO:0000313" key="9">
    <source>
        <dbReference type="Proteomes" id="UP001165488"/>
    </source>
</evidence>
<keyword evidence="3" id="KW-0378">Hydrolase</keyword>
<dbReference type="InterPro" id="IPR011765">
    <property type="entry name" value="Pept_M16_N"/>
</dbReference>
<gene>
    <name evidence="8" type="ORF">MM236_04830</name>
</gene>
<dbReference type="InterPro" id="IPR050626">
    <property type="entry name" value="Peptidase_M16"/>
</dbReference>
<protein>
    <submittedName>
        <fullName evidence="8">Insulinase family protein</fullName>
    </submittedName>
</protein>
<dbReference type="SUPFAM" id="SSF63411">
    <property type="entry name" value="LuxS/MPP-like metallohydrolase"/>
    <property type="match status" value="4"/>
</dbReference>
<organism evidence="8 9">
    <name type="scientific">Belliella calami</name>
    <dbReference type="NCBI Taxonomy" id="2923436"/>
    <lineage>
        <taxon>Bacteria</taxon>
        <taxon>Pseudomonadati</taxon>
        <taxon>Bacteroidota</taxon>
        <taxon>Cytophagia</taxon>
        <taxon>Cytophagales</taxon>
        <taxon>Cyclobacteriaceae</taxon>
        <taxon>Belliella</taxon>
    </lineage>
</organism>
<keyword evidence="5" id="KW-0482">Metalloprotease</keyword>
<dbReference type="InterPro" id="IPR011249">
    <property type="entry name" value="Metalloenz_LuxS/M16"/>
</dbReference>
<proteinExistence type="inferred from homology"/>
<feature type="domain" description="Peptidase M16 C-terminal" evidence="7">
    <location>
        <begin position="206"/>
        <end position="386"/>
    </location>
</feature>
<keyword evidence="2" id="KW-0645">Protease</keyword>
<dbReference type="PANTHER" id="PTHR43690:SF34">
    <property type="entry name" value="ZINC PROTEASE PQQL-LIKE"/>
    <property type="match status" value="1"/>
</dbReference>
<feature type="domain" description="Peptidase M16 N-terminal" evidence="6">
    <location>
        <begin position="48"/>
        <end position="169"/>
    </location>
</feature>
<dbReference type="Pfam" id="PF00675">
    <property type="entry name" value="Peptidase_M16"/>
    <property type="match status" value="1"/>
</dbReference>
<dbReference type="EMBL" id="JAKZGS010000003">
    <property type="protein sequence ID" value="MCH7397298.1"/>
    <property type="molecule type" value="Genomic_DNA"/>
</dbReference>
<dbReference type="InterPro" id="IPR007863">
    <property type="entry name" value="Peptidase_M16_C"/>
</dbReference>
<dbReference type="Gene3D" id="3.30.830.10">
    <property type="entry name" value="Metalloenzyme, LuxS/M16 peptidase-like"/>
    <property type="match status" value="4"/>
</dbReference>
<keyword evidence="4" id="KW-0862">Zinc</keyword>
<evidence type="ECO:0000256" key="1">
    <source>
        <dbReference type="ARBA" id="ARBA00007261"/>
    </source>
</evidence>
<comment type="caution">
    <text evidence="8">The sequence shown here is derived from an EMBL/GenBank/DDBJ whole genome shotgun (WGS) entry which is preliminary data.</text>
</comment>
<dbReference type="Proteomes" id="UP001165488">
    <property type="component" value="Unassembled WGS sequence"/>
</dbReference>
<evidence type="ECO:0000256" key="5">
    <source>
        <dbReference type="ARBA" id="ARBA00023049"/>
    </source>
</evidence>
<evidence type="ECO:0000256" key="4">
    <source>
        <dbReference type="ARBA" id="ARBA00022833"/>
    </source>
</evidence>
<reference evidence="8" key="1">
    <citation type="submission" date="2022-03" db="EMBL/GenBank/DDBJ databases">
        <title>De novo assembled genomes of Belliella spp. (Cyclobacteriaceae) strains.</title>
        <authorList>
            <person name="Szabo A."/>
            <person name="Korponai K."/>
            <person name="Felfoldi T."/>
        </authorList>
    </citation>
    <scope>NUCLEOTIDE SEQUENCE</scope>
    <source>
        <strain evidence="8">DSM 107340</strain>
    </source>
</reference>
<dbReference type="Pfam" id="PF05193">
    <property type="entry name" value="Peptidase_M16_C"/>
    <property type="match status" value="2"/>
</dbReference>